<name>A0A7S0BTP9_9RHOD</name>
<gene>
    <name evidence="1" type="ORF">RMAR0315_LOCUS13105</name>
</gene>
<accession>A0A7S0BTP9</accession>
<evidence type="ECO:0000313" key="1">
    <source>
        <dbReference type="EMBL" id="CAD8403096.1"/>
    </source>
</evidence>
<protein>
    <submittedName>
        <fullName evidence="1">Uncharacterized protein</fullName>
    </submittedName>
</protein>
<dbReference type="EMBL" id="HBEK01023919">
    <property type="protein sequence ID" value="CAD8403096.1"/>
    <property type="molecule type" value="Transcribed_RNA"/>
</dbReference>
<dbReference type="AlphaFoldDB" id="A0A7S0BTP9"/>
<sequence length="110" mass="12277">MCVCDGSASSMSLDDLSELEFLSESEGVSKLLRLKTDEEMRAHAAKRRLKRRKKAVGGAGGVSYRELPFWNLQHRKLVQLELNLDEIKYDVGVLAGGVGTKRPSKSSRRK</sequence>
<reference evidence="1" key="1">
    <citation type="submission" date="2021-01" db="EMBL/GenBank/DDBJ databases">
        <authorList>
            <person name="Corre E."/>
            <person name="Pelletier E."/>
            <person name="Niang G."/>
            <person name="Scheremetjew M."/>
            <person name="Finn R."/>
            <person name="Kale V."/>
            <person name="Holt S."/>
            <person name="Cochrane G."/>
            <person name="Meng A."/>
            <person name="Brown T."/>
            <person name="Cohen L."/>
        </authorList>
    </citation>
    <scope>NUCLEOTIDE SEQUENCE</scope>
    <source>
        <strain evidence="1">UTEX LB 2760</strain>
    </source>
</reference>
<organism evidence="1">
    <name type="scientific">Rhodosorus marinus</name>
    <dbReference type="NCBI Taxonomy" id="101924"/>
    <lineage>
        <taxon>Eukaryota</taxon>
        <taxon>Rhodophyta</taxon>
        <taxon>Stylonematophyceae</taxon>
        <taxon>Stylonematales</taxon>
        <taxon>Stylonemataceae</taxon>
        <taxon>Rhodosorus</taxon>
    </lineage>
</organism>
<proteinExistence type="predicted"/>